<organism evidence="12 13">
    <name type="scientific">Cytobacillus spartinae</name>
    <dbReference type="NCBI Taxonomy" id="3299023"/>
    <lineage>
        <taxon>Bacteria</taxon>
        <taxon>Bacillati</taxon>
        <taxon>Bacillota</taxon>
        <taxon>Bacilli</taxon>
        <taxon>Bacillales</taxon>
        <taxon>Bacillaceae</taxon>
        <taxon>Cytobacillus</taxon>
    </lineage>
</organism>
<keyword evidence="7 8" id="KW-0408">Iron</keyword>
<accession>A0ABW6KJV7</accession>
<dbReference type="InterPro" id="IPR036909">
    <property type="entry name" value="Cyt_c-like_dom_sf"/>
</dbReference>
<dbReference type="PROSITE" id="PS51007">
    <property type="entry name" value="CYTC"/>
    <property type="match status" value="2"/>
</dbReference>
<keyword evidence="5" id="KW-0574">Periplasm</keyword>
<evidence type="ECO:0000256" key="5">
    <source>
        <dbReference type="ARBA" id="ARBA00022764"/>
    </source>
</evidence>
<evidence type="ECO:0000256" key="3">
    <source>
        <dbReference type="ARBA" id="ARBA00022723"/>
    </source>
</evidence>
<evidence type="ECO:0000256" key="2">
    <source>
        <dbReference type="ARBA" id="ARBA00022617"/>
    </source>
</evidence>
<feature type="chain" id="PRO_5045459110" evidence="10">
    <location>
        <begin position="21"/>
        <end position="356"/>
    </location>
</feature>
<dbReference type="InterPro" id="IPR051395">
    <property type="entry name" value="Cytochrome_c_Peroxidase/MauG"/>
</dbReference>
<dbReference type="PROSITE" id="PS51257">
    <property type="entry name" value="PROKAR_LIPOPROTEIN"/>
    <property type="match status" value="1"/>
</dbReference>
<proteinExistence type="predicted"/>
<evidence type="ECO:0000256" key="8">
    <source>
        <dbReference type="PROSITE-ProRule" id="PRU00433"/>
    </source>
</evidence>
<dbReference type="EMBL" id="JBIACK010000013">
    <property type="protein sequence ID" value="MFE8703143.1"/>
    <property type="molecule type" value="Genomic_DNA"/>
</dbReference>
<protein>
    <submittedName>
        <fullName evidence="12">Cytochrome-c peroxidase</fullName>
    </submittedName>
</protein>
<dbReference type="PANTHER" id="PTHR30600">
    <property type="entry name" value="CYTOCHROME C PEROXIDASE-RELATED"/>
    <property type="match status" value="1"/>
</dbReference>
<comment type="caution">
    <text evidence="12">The sequence shown here is derived from an EMBL/GenBank/DDBJ whole genome shotgun (WGS) entry which is preliminary data.</text>
</comment>
<evidence type="ECO:0000256" key="7">
    <source>
        <dbReference type="ARBA" id="ARBA00023004"/>
    </source>
</evidence>
<evidence type="ECO:0000256" key="4">
    <source>
        <dbReference type="ARBA" id="ARBA00022729"/>
    </source>
</evidence>
<dbReference type="InterPro" id="IPR026259">
    <property type="entry name" value="MauG/Cytc_peroxidase"/>
</dbReference>
<evidence type="ECO:0000256" key="10">
    <source>
        <dbReference type="SAM" id="SignalP"/>
    </source>
</evidence>
<evidence type="ECO:0000259" key="11">
    <source>
        <dbReference type="PROSITE" id="PS51007"/>
    </source>
</evidence>
<evidence type="ECO:0000313" key="13">
    <source>
        <dbReference type="Proteomes" id="UP001601059"/>
    </source>
</evidence>
<dbReference type="Gene3D" id="1.10.760.10">
    <property type="entry name" value="Cytochrome c-like domain"/>
    <property type="match status" value="2"/>
</dbReference>
<feature type="domain" description="Cytochrome c" evidence="11">
    <location>
        <begin position="225"/>
        <end position="343"/>
    </location>
</feature>
<gene>
    <name evidence="12" type="ORF">ACFYKX_21410</name>
</gene>
<evidence type="ECO:0000256" key="1">
    <source>
        <dbReference type="ARBA" id="ARBA00004418"/>
    </source>
</evidence>
<dbReference type="Pfam" id="PF03150">
    <property type="entry name" value="CCP_MauG"/>
    <property type="match status" value="1"/>
</dbReference>
<keyword evidence="3 8" id="KW-0479">Metal-binding</keyword>
<name>A0ABW6KJV7_9BACI</name>
<evidence type="ECO:0000256" key="6">
    <source>
        <dbReference type="ARBA" id="ARBA00023002"/>
    </source>
</evidence>
<dbReference type="Pfam" id="PF00034">
    <property type="entry name" value="Cytochrom_C"/>
    <property type="match status" value="1"/>
</dbReference>
<keyword evidence="13" id="KW-1185">Reference proteome</keyword>
<dbReference type="GO" id="GO:0004601">
    <property type="term" value="F:peroxidase activity"/>
    <property type="evidence" value="ECO:0007669"/>
    <property type="project" value="UniProtKB-KW"/>
</dbReference>
<evidence type="ECO:0000256" key="9">
    <source>
        <dbReference type="SAM" id="MobiDB-lite"/>
    </source>
</evidence>
<feature type="signal peptide" evidence="10">
    <location>
        <begin position="1"/>
        <end position="20"/>
    </location>
</feature>
<keyword evidence="2 8" id="KW-0349">Heme</keyword>
<comment type="subcellular location">
    <subcellularLocation>
        <location evidence="1">Periplasm</location>
    </subcellularLocation>
</comment>
<dbReference type="SUPFAM" id="SSF46626">
    <property type="entry name" value="Cytochrome c"/>
    <property type="match status" value="2"/>
</dbReference>
<sequence length="356" mass="38806">MMHKLKLIVPFVFAIFVLVACNTSDDVSTEEEPKENDKEQTEEVTVDQELEEAKNRFVALGAMPIPAENPMTDEKIELGKQLYFDARLSGNNKLSCASCHAPGAGYGDGLATFIGFEGFEGHRNSPTVINSGYYEEYFWDGRAGSLEEQALGPIQSEVEMNQNLDELITELNSVPGYVDSFDHVFSEQITADNIAKAIAAFERTIVVTDTAFDRYLQGEEDAISVEAKEGMKLFAGKANCISCHAGPLLSDHNYHNLGMGGDDGRFAVTGNENDKGKFRTSGLRGVAHTAPFMHDGSLATLQEVVEYYNTGGGAHPNKSVLMQPLSLSETEVSALVAFLESMSGELPMVKKPDLPQ</sequence>
<keyword evidence="6" id="KW-0560">Oxidoreductase</keyword>
<dbReference type="RefSeq" id="WP_389363419.1">
    <property type="nucleotide sequence ID" value="NZ_JBIACK010000013.1"/>
</dbReference>
<evidence type="ECO:0000313" key="12">
    <source>
        <dbReference type="EMBL" id="MFE8703143.1"/>
    </source>
</evidence>
<feature type="region of interest" description="Disordered" evidence="9">
    <location>
        <begin position="27"/>
        <end position="47"/>
    </location>
</feature>
<reference evidence="12 13" key="1">
    <citation type="submission" date="2024-08" db="EMBL/GenBank/DDBJ databases">
        <title>Two novel Cytobacillus novel species.</title>
        <authorList>
            <person name="Liu G."/>
        </authorList>
    </citation>
    <scope>NUCLEOTIDE SEQUENCE [LARGE SCALE GENOMIC DNA]</scope>
    <source>
        <strain evidence="12 13">FJAT-54145</strain>
    </source>
</reference>
<keyword evidence="4 10" id="KW-0732">Signal</keyword>
<keyword evidence="12" id="KW-0575">Peroxidase</keyword>
<dbReference type="InterPro" id="IPR009056">
    <property type="entry name" value="Cyt_c-like_dom"/>
</dbReference>
<dbReference type="InterPro" id="IPR004852">
    <property type="entry name" value="Di-haem_cyt_c_peroxidsae"/>
</dbReference>
<feature type="domain" description="Cytochrome c" evidence="11">
    <location>
        <begin position="74"/>
        <end position="175"/>
    </location>
</feature>
<dbReference type="PIRSF" id="PIRSF000294">
    <property type="entry name" value="Cytochrome-c_peroxidase"/>
    <property type="match status" value="1"/>
</dbReference>
<dbReference type="Proteomes" id="UP001601059">
    <property type="component" value="Unassembled WGS sequence"/>
</dbReference>